<reference evidence="1 3" key="2">
    <citation type="submission" date="2020-08" db="EMBL/GenBank/DDBJ databases">
        <title>Genomic Encyclopedia of Type Strains, Phase IV (KMG-IV): sequencing the most valuable type-strain genomes for metagenomic binning, comparative biology and taxonomic classification.</title>
        <authorList>
            <person name="Goeker M."/>
        </authorList>
    </citation>
    <scope>NUCLEOTIDE SEQUENCE [LARGE SCALE GENOMIC DNA]</scope>
    <source>
        <strain evidence="1 3">DSM 17245</strain>
    </source>
</reference>
<dbReference type="Proteomes" id="UP000780721">
    <property type="component" value="Unassembled WGS sequence"/>
</dbReference>
<dbReference type="GeneID" id="85014317"/>
<dbReference type="AlphaFoldDB" id="A0A7W9SG84"/>
<name>A0A7W9SG84_9FIRM</name>
<dbReference type="Pfam" id="PF18907">
    <property type="entry name" value="DUF5662"/>
    <property type="match status" value="1"/>
</dbReference>
<dbReference type="Proteomes" id="UP000522163">
    <property type="component" value="Unassembled WGS sequence"/>
</dbReference>
<evidence type="ECO:0000313" key="1">
    <source>
        <dbReference type="EMBL" id="MBB6040795.1"/>
    </source>
</evidence>
<evidence type="ECO:0000313" key="3">
    <source>
        <dbReference type="Proteomes" id="UP000522163"/>
    </source>
</evidence>
<evidence type="ECO:0000313" key="2">
    <source>
        <dbReference type="EMBL" id="MBF1305454.1"/>
    </source>
</evidence>
<proteinExistence type="predicted"/>
<dbReference type="RefSeq" id="WP_183683189.1">
    <property type="nucleotide sequence ID" value="NZ_CAUTEG010000050.1"/>
</dbReference>
<protein>
    <submittedName>
        <fullName evidence="2">Catalase</fullName>
    </submittedName>
</protein>
<gene>
    <name evidence="1" type="ORF">HNQ46_000758</name>
    <name evidence="2" type="ORF">HXM91_06340</name>
</gene>
<organism evidence="1 3">
    <name type="scientific">Oribacterium sinus</name>
    <dbReference type="NCBI Taxonomy" id="237576"/>
    <lineage>
        <taxon>Bacteria</taxon>
        <taxon>Bacillati</taxon>
        <taxon>Bacillota</taxon>
        <taxon>Clostridia</taxon>
        <taxon>Lachnospirales</taxon>
        <taxon>Lachnospiraceae</taxon>
        <taxon>Oribacterium</taxon>
    </lineage>
</organism>
<sequence length="190" mass="23036">MEGFHFWKNAIGHFKTITKHKILVMRYCFSIGLYKQGLLHDLSKYSWTEFRVGIRFYKGYKSPNGVERIETGTSTAWLHHKGRNKHHFEYWCDYDLQDPNRMIGCPMPYRYVAEMFCDRVAASKNYQGEKYRDDSAYIYYKPMKDSPLIHERTKKELEELLLLLKDKGEKECFAFLRKEVKRRRREKDFF</sequence>
<reference evidence="2" key="1">
    <citation type="submission" date="2020-04" db="EMBL/GenBank/DDBJ databases">
        <title>Deep metagenomics examines the oral microbiome during advanced dental caries in children, revealing novel taxa and co-occurrences with host molecules.</title>
        <authorList>
            <person name="Baker J.L."/>
            <person name="Morton J.T."/>
            <person name="Dinis M."/>
            <person name="Alvarez R."/>
            <person name="Tran N.C."/>
            <person name="Knight R."/>
            <person name="Edlund A."/>
        </authorList>
    </citation>
    <scope>NUCLEOTIDE SEQUENCE</scope>
    <source>
        <strain evidence="2">JCVI_48_bin.5</strain>
    </source>
</reference>
<dbReference type="EMBL" id="JABZRB010000172">
    <property type="protein sequence ID" value="MBF1305454.1"/>
    <property type="molecule type" value="Genomic_DNA"/>
</dbReference>
<dbReference type="EMBL" id="JACHHH010000003">
    <property type="protein sequence ID" value="MBB6040795.1"/>
    <property type="molecule type" value="Genomic_DNA"/>
</dbReference>
<accession>A0A7W9SG84</accession>
<comment type="caution">
    <text evidence="1">The sequence shown here is derived from an EMBL/GenBank/DDBJ whole genome shotgun (WGS) entry which is preliminary data.</text>
</comment>
<dbReference type="InterPro" id="IPR043721">
    <property type="entry name" value="DUF5662"/>
</dbReference>